<protein>
    <submittedName>
        <fullName evidence="1">Uncharacterized protein</fullName>
    </submittedName>
</protein>
<organism evidence="1 2">
    <name type="scientific">Vermiconidia calcicola</name>
    <dbReference type="NCBI Taxonomy" id="1690605"/>
    <lineage>
        <taxon>Eukaryota</taxon>
        <taxon>Fungi</taxon>
        <taxon>Dikarya</taxon>
        <taxon>Ascomycota</taxon>
        <taxon>Pezizomycotina</taxon>
        <taxon>Dothideomycetes</taxon>
        <taxon>Dothideomycetidae</taxon>
        <taxon>Mycosphaerellales</taxon>
        <taxon>Extremaceae</taxon>
        <taxon>Vermiconidia</taxon>
    </lineage>
</organism>
<accession>A0ACC3MIF9</accession>
<proteinExistence type="predicted"/>
<reference evidence="1" key="1">
    <citation type="submission" date="2023-07" db="EMBL/GenBank/DDBJ databases">
        <title>Black Yeasts Isolated from many extreme environments.</title>
        <authorList>
            <person name="Coleine C."/>
            <person name="Stajich J.E."/>
            <person name="Selbmann L."/>
        </authorList>
    </citation>
    <scope>NUCLEOTIDE SEQUENCE</scope>
    <source>
        <strain evidence="1">CCFEE 5714</strain>
    </source>
</reference>
<dbReference type="Proteomes" id="UP001281147">
    <property type="component" value="Unassembled WGS sequence"/>
</dbReference>
<evidence type="ECO:0000313" key="1">
    <source>
        <dbReference type="EMBL" id="KAK3696457.1"/>
    </source>
</evidence>
<sequence>MTQSMRDALKGQGGGLQEATGAAGDLIREHTDQRSSSSKKGDEASKSLHDFAKGAPGQTVSGTKIKGSDQVKNAQTGSANHLDLGKGE</sequence>
<evidence type="ECO:0000313" key="2">
    <source>
        <dbReference type="Proteomes" id="UP001281147"/>
    </source>
</evidence>
<keyword evidence="2" id="KW-1185">Reference proteome</keyword>
<name>A0ACC3MIF9_9PEZI</name>
<comment type="caution">
    <text evidence="1">The sequence shown here is derived from an EMBL/GenBank/DDBJ whole genome shotgun (WGS) entry which is preliminary data.</text>
</comment>
<gene>
    <name evidence="1" type="ORF">LTR37_017958</name>
</gene>
<dbReference type="EMBL" id="JAUTXU010000241">
    <property type="protein sequence ID" value="KAK3696457.1"/>
    <property type="molecule type" value="Genomic_DNA"/>
</dbReference>